<evidence type="ECO:0000256" key="3">
    <source>
        <dbReference type="ARBA" id="ARBA00039118"/>
    </source>
</evidence>
<evidence type="ECO:0000313" key="8">
    <source>
        <dbReference type="Proteomes" id="UP000553034"/>
    </source>
</evidence>
<comment type="catalytic activity">
    <reaction evidence="4">
        <text>a monoamide of a dicarboxylate + H2O = a dicarboxylate + NH4(+)</text>
        <dbReference type="Rhea" id="RHEA:11716"/>
        <dbReference type="ChEBI" id="CHEBI:15377"/>
        <dbReference type="ChEBI" id="CHEBI:28938"/>
        <dbReference type="ChEBI" id="CHEBI:28965"/>
        <dbReference type="ChEBI" id="CHEBI:77450"/>
        <dbReference type="EC" id="3.5.1.3"/>
    </reaction>
</comment>
<proteinExistence type="inferred from homology"/>
<dbReference type="PANTHER" id="PTHR47799:SF1">
    <property type="entry name" value="OMEGA-AMIDASE YAFV"/>
    <property type="match status" value="1"/>
</dbReference>
<dbReference type="Gene3D" id="3.60.110.10">
    <property type="entry name" value="Carbon-nitrogen hydrolase"/>
    <property type="match status" value="1"/>
</dbReference>
<reference evidence="7 8" key="1">
    <citation type="submission" date="2020-08" db="EMBL/GenBank/DDBJ databases">
        <title>Genomic Encyclopedia of Type Strains, Phase IV (KMG-IV): sequencing the most valuable type-strain genomes for metagenomic binning, comparative biology and taxonomic classification.</title>
        <authorList>
            <person name="Goeker M."/>
        </authorList>
    </citation>
    <scope>NUCLEOTIDE SEQUENCE [LARGE SCALE GENOMIC DNA]</scope>
    <source>
        <strain evidence="7 8">DSM 29568</strain>
    </source>
</reference>
<dbReference type="NCBIfam" id="NF007757">
    <property type="entry name" value="PRK10438.1"/>
    <property type="match status" value="1"/>
</dbReference>
<name>A0A840EMI5_9FLAO</name>
<dbReference type="InterPro" id="IPR052737">
    <property type="entry name" value="Omega-amidase_YafV"/>
</dbReference>
<dbReference type="SUPFAM" id="SSF56317">
    <property type="entry name" value="Carbon-nitrogen hydrolase"/>
    <property type="match status" value="1"/>
</dbReference>
<evidence type="ECO:0000259" key="6">
    <source>
        <dbReference type="PROSITE" id="PS50263"/>
    </source>
</evidence>
<comment type="similarity">
    <text evidence="1">Belongs to the carbon-nitrogen hydrolase superfamily. NIT1/NIT2 family.</text>
</comment>
<keyword evidence="2 7" id="KW-0378">Hydrolase</keyword>
<evidence type="ECO:0000313" key="7">
    <source>
        <dbReference type="EMBL" id="MBB4118281.1"/>
    </source>
</evidence>
<dbReference type="EC" id="3.5.1.3" evidence="3"/>
<feature type="domain" description="CN hydrolase" evidence="6">
    <location>
        <begin position="4"/>
        <end position="237"/>
    </location>
</feature>
<dbReference type="RefSeq" id="WP_183476122.1">
    <property type="nucleotide sequence ID" value="NZ_JACIFO010000002.1"/>
</dbReference>
<dbReference type="GO" id="GO:0050152">
    <property type="term" value="F:omega-amidase activity"/>
    <property type="evidence" value="ECO:0007669"/>
    <property type="project" value="UniProtKB-EC"/>
</dbReference>
<evidence type="ECO:0000256" key="5">
    <source>
        <dbReference type="ARBA" id="ARBA00072139"/>
    </source>
</evidence>
<sequence length="256" mass="29356">MESLKVSIVQTSIYWEDPQANLAMLTKKIEELPQTNLIVLPEMFTTGFSMNAEKYAEQPSGNGFKWMQQQAKQTKAAIVGSIMVKEDENYYNRLYFVYPNGDFITYNKRHLFSYAGEDTLFTAGQEQCVIDYLGWKFCLQICYDLRFPIWSRNTQGYDVLLYVASWPAKRIKAWDSLLPARAIENMAYVIGVNRVGVDGKGYVHNGHSVVYNCLGEAMLPITDIEQLTTLSLTKTHLAETRKKFPFLNDADKFTVM</sequence>
<evidence type="ECO:0000256" key="1">
    <source>
        <dbReference type="ARBA" id="ARBA00010613"/>
    </source>
</evidence>
<dbReference type="PROSITE" id="PS50263">
    <property type="entry name" value="CN_HYDROLASE"/>
    <property type="match status" value="1"/>
</dbReference>
<dbReference type="Proteomes" id="UP000553034">
    <property type="component" value="Unassembled WGS sequence"/>
</dbReference>
<gene>
    <name evidence="7" type="ORF">GGR32_000555</name>
</gene>
<keyword evidence="8" id="KW-1185">Reference proteome</keyword>
<dbReference type="PANTHER" id="PTHR47799">
    <property type="entry name" value="OMEGA-AMIDASE YAFV"/>
    <property type="match status" value="1"/>
</dbReference>
<accession>A0A840EMI5</accession>
<dbReference type="InterPro" id="IPR003010">
    <property type="entry name" value="C-N_Hydrolase"/>
</dbReference>
<dbReference type="FunFam" id="3.60.110.10:FF:000004">
    <property type="entry name" value="Carbon-nitrogen hydrolase"/>
    <property type="match status" value="1"/>
</dbReference>
<evidence type="ECO:0000256" key="2">
    <source>
        <dbReference type="ARBA" id="ARBA00022801"/>
    </source>
</evidence>
<dbReference type="AlphaFoldDB" id="A0A840EMI5"/>
<dbReference type="GO" id="GO:0106008">
    <property type="term" value="F:2-oxoglutaramate amidase activity"/>
    <property type="evidence" value="ECO:0007669"/>
    <property type="project" value="TreeGrafter"/>
</dbReference>
<evidence type="ECO:0000256" key="4">
    <source>
        <dbReference type="ARBA" id="ARBA00052904"/>
    </source>
</evidence>
<organism evidence="7 8">
    <name type="scientific">Mesonia hippocampi</name>
    <dbReference type="NCBI Taxonomy" id="1628250"/>
    <lineage>
        <taxon>Bacteria</taxon>
        <taxon>Pseudomonadati</taxon>
        <taxon>Bacteroidota</taxon>
        <taxon>Flavobacteriia</taxon>
        <taxon>Flavobacteriales</taxon>
        <taxon>Flavobacteriaceae</taxon>
        <taxon>Mesonia</taxon>
    </lineage>
</organism>
<dbReference type="CDD" id="cd07575">
    <property type="entry name" value="Xc-1258_like"/>
    <property type="match status" value="1"/>
</dbReference>
<protein>
    <recommendedName>
        <fullName evidence="5">Omega-amidase YafV</fullName>
        <ecNumber evidence="3">3.5.1.3</ecNumber>
    </recommendedName>
</protein>
<dbReference type="Pfam" id="PF00795">
    <property type="entry name" value="CN_hydrolase"/>
    <property type="match status" value="1"/>
</dbReference>
<dbReference type="InterPro" id="IPR036526">
    <property type="entry name" value="C-N_Hydrolase_sf"/>
</dbReference>
<dbReference type="EMBL" id="JACIFO010000002">
    <property type="protein sequence ID" value="MBB4118281.1"/>
    <property type="molecule type" value="Genomic_DNA"/>
</dbReference>
<comment type="caution">
    <text evidence="7">The sequence shown here is derived from an EMBL/GenBank/DDBJ whole genome shotgun (WGS) entry which is preliminary data.</text>
</comment>